<protein>
    <submittedName>
        <fullName evidence="2">Uncharacterized protein</fullName>
    </submittedName>
</protein>
<organism evidence="2 3">
    <name type="scientific">Mya arenaria</name>
    <name type="common">Soft-shell clam</name>
    <dbReference type="NCBI Taxonomy" id="6604"/>
    <lineage>
        <taxon>Eukaryota</taxon>
        <taxon>Metazoa</taxon>
        <taxon>Spiralia</taxon>
        <taxon>Lophotrochozoa</taxon>
        <taxon>Mollusca</taxon>
        <taxon>Bivalvia</taxon>
        <taxon>Autobranchia</taxon>
        <taxon>Heteroconchia</taxon>
        <taxon>Euheterodonta</taxon>
        <taxon>Imparidentia</taxon>
        <taxon>Neoheterodontei</taxon>
        <taxon>Myida</taxon>
        <taxon>Myoidea</taxon>
        <taxon>Myidae</taxon>
        <taxon>Mya</taxon>
    </lineage>
</organism>
<evidence type="ECO:0000313" key="3">
    <source>
        <dbReference type="Proteomes" id="UP001164746"/>
    </source>
</evidence>
<accession>A0ABY7FXK5</accession>
<feature type="transmembrane region" description="Helical" evidence="1">
    <location>
        <begin position="75"/>
        <end position="97"/>
    </location>
</feature>
<dbReference type="Proteomes" id="UP001164746">
    <property type="component" value="Chromosome 14"/>
</dbReference>
<evidence type="ECO:0000256" key="1">
    <source>
        <dbReference type="SAM" id="Phobius"/>
    </source>
</evidence>
<keyword evidence="1" id="KW-0812">Transmembrane</keyword>
<keyword evidence="3" id="KW-1185">Reference proteome</keyword>
<keyword evidence="1" id="KW-0472">Membrane</keyword>
<sequence>MVIACCLKRDGHTLKSLKEHCHASQEQSRNVNVQTISVVLKDYSNDPVSKGNSAVDDSSEPELAFWCRAGCVSTVCVSALIFLALPAGILLCVYASNNADNELLTVGIIISCLPILTLPLIVLVLFNRRCIRSSRS</sequence>
<reference evidence="2" key="1">
    <citation type="submission" date="2022-11" db="EMBL/GenBank/DDBJ databases">
        <title>Centuries of genome instability and evolution in soft-shell clam transmissible cancer (bioRxiv).</title>
        <authorList>
            <person name="Hart S.F.M."/>
            <person name="Yonemitsu M.A."/>
            <person name="Giersch R.M."/>
            <person name="Beal B.F."/>
            <person name="Arriagada G."/>
            <person name="Davis B.W."/>
            <person name="Ostrander E.A."/>
            <person name="Goff S.P."/>
            <person name="Metzger M.J."/>
        </authorList>
    </citation>
    <scope>NUCLEOTIDE SEQUENCE</scope>
    <source>
        <strain evidence="2">MELC-2E11</strain>
        <tissue evidence="2">Siphon/mantle</tissue>
    </source>
</reference>
<gene>
    <name evidence="2" type="ORF">MAR_011728</name>
</gene>
<dbReference type="EMBL" id="CP111025">
    <property type="protein sequence ID" value="WAR26024.1"/>
    <property type="molecule type" value="Genomic_DNA"/>
</dbReference>
<evidence type="ECO:0000313" key="2">
    <source>
        <dbReference type="EMBL" id="WAR26024.1"/>
    </source>
</evidence>
<keyword evidence="1" id="KW-1133">Transmembrane helix</keyword>
<name>A0ABY7FXK5_MYAAR</name>
<feature type="transmembrane region" description="Helical" evidence="1">
    <location>
        <begin position="103"/>
        <end position="126"/>
    </location>
</feature>
<proteinExistence type="predicted"/>